<comment type="caution">
    <text evidence="2">The sequence shown here is derived from an EMBL/GenBank/DDBJ whole genome shotgun (WGS) entry which is preliminary data.</text>
</comment>
<gene>
    <name evidence="2" type="ORF">G4P62_004398</name>
</gene>
<dbReference type="AlphaFoldDB" id="A0A9D2Z376"/>
<sequence>MGAGGNGRSFVSNIPVLKTTLINTGAESASNAPNWRIMSLSKRTSSWSVEEVLEWIQEQHPMHMNTLHKSIIKHDIAGRALLRLKEHHLELFGLEDEEQQQKVLQDLLLLKVQEEICELGDICSDCFPP</sequence>
<proteinExistence type="predicted"/>
<evidence type="ECO:0000313" key="2">
    <source>
        <dbReference type="EMBL" id="KAF7230852.1"/>
    </source>
</evidence>
<dbReference type="InterPro" id="IPR001660">
    <property type="entry name" value="SAM"/>
</dbReference>
<organism evidence="2 3">
    <name type="scientific">Nothobranchius furzeri</name>
    <name type="common">Turquoise killifish</name>
    <dbReference type="NCBI Taxonomy" id="105023"/>
    <lineage>
        <taxon>Eukaryota</taxon>
        <taxon>Metazoa</taxon>
        <taxon>Chordata</taxon>
        <taxon>Craniata</taxon>
        <taxon>Vertebrata</taxon>
        <taxon>Euteleostomi</taxon>
        <taxon>Actinopterygii</taxon>
        <taxon>Neopterygii</taxon>
        <taxon>Teleostei</taxon>
        <taxon>Neoteleostei</taxon>
        <taxon>Acanthomorphata</taxon>
        <taxon>Ovalentaria</taxon>
        <taxon>Atherinomorphae</taxon>
        <taxon>Cyprinodontiformes</taxon>
        <taxon>Nothobranchiidae</taxon>
        <taxon>Nothobranchius</taxon>
    </lineage>
</organism>
<dbReference type="OMA" id="EWTVQDV"/>
<reference evidence="2" key="1">
    <citation type="submission" date="2020-03" db="EMBL/GenBank/DDBJ databases">
        <title>Intra-Species Differences in Population Size shape Life History and Genome Evolution.</title>
        <authorList>
            <person name="Willemsen D."/>
            <person name="Cui R."/>
            <person name="Valenzano D.R."/>
        </authorList>
    </citation>
    <scope>NUCLEOTIDE SEQUENCE</scope>
    <source>
        <strain evidence="2">GRZ</strain>
        <tissue evidence="2">Whole</tissue>
    </source>
</reference>
<evidence type="ECO:0000313" key="3">
    <source>
        <dbReference type="Proteomes" id="UP000822369"/>
    </source>
</evidence>
<dbReference type="Proteomes" id="UP000822369">
    <property type="component" value="Chromosome 1"/>
</dbReference>
<dbReference type="EMBL" id="JAAVVJ010000001">
    <property type="protein sequence ID" value="KAF7230852.1"/>
    <property type="molecule type" value="Genomic_DNA"/>
</dbReference>
<accession>A0A9D2Z376</accession>
<feature type="domain" description="SAM" evidence="1">
    <location>
        <begin position="47"/>
        <end position="113"/>
    </location>
</feature>
<dbReference type="GO" id="GO:0009898">
    <property type="term" value="C:cytoplasmic side of plasma membrane"/>
    <property type="evidence" value="ECO:0007669"/>
    <property type="project" value="TreeGrafter"/>
</dbReference>
<dbReference type="PANTHER" id="PTHR20843:SF0">
    <property type="entry name" value="PROTEIN AVEUGLE"/>
    <property type="match status" value="1"/>
</dbReference>
<dbReference type="InterPro" id="IPR013761">
    <property type="entry name" value="SAM/pointed_sf"/>
</dbReference>
<dbReference type="Gene3D" id="1.10.150.50">
    <property type="entry name" value="Transcription Factor, Ets-1"/>
    <property type="match status" value="1"/>
</dbReference>
<dbReference type="Pfam" id="PF07647">
    <property type="entry name" value="SAM_2"/>
    <property type="match status" value="1"/>
</dbReference>
<dbReference type="KEGG" id="nfu:107377767"/>
<name>A0A9D2Z376_NOTFU</name>
<dbReference type="PROSITE" id="PS50105">
    <property type="entry name" value="SAM_DOMAIN"/>
    <property type="match status" value="1"/>
</dbReference>
<dbReference type="GO" id="GO:0007169">
    <property type="term" value="P:cell surface receptor protein tyrosine kinase signaling pathway"/>
    <property type="evidence" value="ECO:0007669"/>
    <property type="project" value="TreeGrafter"/>
</dbReference>
<protein>
    <submittedName>
        <fullName evidence="2">Transcript variant X1</fullName>
    </submittedName>
</protein>
<dbReference type="PANTHER" id="PTHR20843">
    <property type="entry name" value="STERILE ALPHA MOTIF DOMAIN CONTAINING PROTEIN 10"/>
    <property type="match status" value="1"/>
</dbReference>
<dbReference type="SUPFAM" id="SSF47769">
    <property type="entry name" value="SAM/Pointed domain"/>
    <property type="match status" value="1"/>
</dbReference>
<dbReference type="InterPro" id="IPR052268">
    <property type="entry name" value="SAM_domain-containing_protein"/>
</dbReference>
<evidence type="ECO:0000259" key="1">
    <source>
        <dbReference type="PROSITE" id="PS50105"/>
    </source>
</evidence>